<keyword evidence="5 9" id="KW-0653">Protein transport</keyword>
<dbReference type="PANTHER" id="PTHR30081:SF8">
    <property type="entry name" value="PROTEIN TRANSLOCASE SUBUNIT SECF"/>
    <property type="match status" value="1"/>
</dbReference>
<feature type="transmembrane region" description="Helical" evidence="9">
    <location>
        <begin position="183"/>
        <end position="202"/>
    </location>
</feature>
<dbReference type="NCBIfam" id="TIGR01129">
    <property type="entry name" value="secD"/>
    <property type="match status" value="1"/>
</dbReference>
<feature type="transmembrane region" description="Helical" evidence="9">
    <location>
        <begin position="468"/>
        <end position="490"/>
    </location>
</feature>
<dbReference type="InterPro" id="IPR055344">
    <property type="entry name" value="SecD_SecF_C_bact"/>
</dbReference>
<comment type="caution">
    <text evidence="12">The sequence shown here is derived from an EMBL/GenBank/DDBJ whole genome shotgun (WGS) entry which is preliminary data.</text>
</comment>
<feature type="transmembrane region" description="Helical" evidence="9">
    <location>
        <begin position="551"/>
        <end position="569"/>
    </location>
</feature>
<evidence type="ECO:0000259" key="11">
    <source>
        <dbReference type="Pfam" id="PF22599"/>
    </source>
</evidence>
<accession>A0ABT6TT30</accession>
<evidence type="ECO:0000256" key="7">
    <source>
        <dbReference type="ARBA" id="ARBA00023010"/>
    </source>
</evidence>
<dbReference type="InterPro" id="IPR005791">
    <property type="entry name" value="SecD"/>
</dbReference>
<reference evidence="12" key="1">
    <citation type="submission" date="2023-04" db="EMBL/GenBank/DDBJ databases">
        <title>Comparative genomic analysis of Cohnella hashimotonis sp. nov., isolated from the International Space Station.</title>
        <authorList>
            <person name="Venkateswaran K."/>
            <person name="Simpson A."/>
        </authorList>
    </citation>
    <scope>NUCLEOTIDE SEQUENCE</scope>
    <source>
        <strain evidence="12">F6_2S_P_1</strain>
    </source>
</reference>
<feature type="transmembrane region" description="Helical" evidence="9">
    <location>
        <begin position="256"/>
        <end position="275"/>
    </location>
</feature>
<dbReference type="PRINTS" id="PR01755">
    <property type="entry name" value="SECFTRNLCASE"/>
</dbReference>
<dbReference type="InterPro" id="IPR054384">
    <property type="entry name" value="SecDF_P1_head"/>
</dbReference>
<dbReference type="NCBIfam" id="TIGR00916">
    <property type="entry name" value="2A0604s01"/>
    <property type="match status" value="2"/>
</dbReference>
<evidence type="ECO:0000256" key="8">
    <source>
        <dbReference type="ARBA" id="ARBA00023136"/>
    </source>
</evidence>
<keyword evidence="4 9" id="KW-0812">Transmembrane</keyword>
<feature type="domain" description="SecDF P1 head subdomain" evidence="11">
    <location>
        <begin position="15"/>
        <end position="110"/>
    </location>
</feature>
<feature type="transmembrane region" description="Helical" evidence="9">
    <location>
        <begin position="232"/>
        <end position="250"/>
    </location>
</feature>
<name>A0ABT6TT30_9BACL</name>
<dbReference type="HAMAP" id="MF_01464_B">
    <property type="entry name" value="SecF_B"/>
    <property type="match status" value="1"/>
</dbReference>
<comment type="similarity">
    <text evidence="9">Belongs to the SecD/SecF family. SecF subfamily.</text>
</comment>
<dbReference type="InterPro" id="IPR022645">
    <property type="entry name" value="SecD/SecF_bac"/>
</dbReference>
<evidence type="ECO:0000256" key="3">
    <source>
        <dbReference type="ARBA" id="ARBA00022475"/>
    </source>
</evidence>
<gene>
    <name evidence="9 12" type="primary">secF</name>
    <name evidence="12" type="ORF">KB449_32360</name>
</gene>
<dbReference type="Pfam" id="PF22599">
    <property type="entry name" value="SecDF_P1_head"/>
    <property type="match status" value="1"/>
</dbReference>
<dbReference type="Gene3D" id="1.20.1640.10">
    <property type="entry name" value="Multidrug efflux transporter AcrB transmembrane domain"/>
    <property type="match status" value="2"/>
</dbReference>
<evidence type="ECO:0000313" key="12">
    <source>
        <dbReference type="EMBL" id="MDI4649666.1"/>
    </source>
</evidence>
<keyword evidence="8 9" id="KW-0472">Membrane</keyword>
<comment type="subunit">
    <text evidence="9">Forms a complex with SecD. Part of the essential Sec protein translocation apparatus which comprises SecA, SecYEG and auxiliary proteins SecDF. Other proteins may also be involved.</text>
</comment>
<dbReference type="InterPro" id="IPR005665">
    <property type="entry name" value="SecF_bac"/>
</dbReference>
<evidence type="ECO:0000256" key="1">
    <source>
        <dbReference type="ARBA" id="ARBA00004651"/>
    </source>
</evidence>
<keyword evidence="2 9" id="KW-0813">Transport</keyword>
<keyword evidence="7 9" id="KW-0811">Translocation</keyword>
<feature type="domain" description="Protein export membrane protein SecD/SecF C-terminal" evidence="10">
    <location>
        <begin position="426"/>
        <end position="603"/>
    </location>
</feature>
<dbReference type="InterPro" id="IPR048634">
    <property type="entry name" value="SecD_SecF_C"/>
</dbReference>
<organism evidence="12 13">
    <name type="scientific">Cohnella hashimotonis</name>
    <dbReference type="NCBI Taxonomy" id="2826895"/>
    <lineage>
        <taxon>Bacteria</taxon>
        <taxon>Bacillati</taxon>
        <taxon>Bacillota</taxon>
        <taxon>Bacilli</taxon>
        <taxon>Bacillales</taxon>
        <taxon>Paenibacillaceae</taxon>
        <taxon>Cohnella</taxon>
    </lineage>
</organism>
<comment type="function">
    <text evidence="9">Part of the Sec protein translocase complex. Interacts with the SecYEG preprotein conducting channel. SecDF uses the proton motive force (PMF) to complete protein translocation after the ATP-dependent function of SecA.</text>
</comment>
<comment type="subcellular location">
    <subcellularLocation>
        <location evidence="1 9">Cell membrane</location>
        <topology evidence="1 9">Multi-pass membrane protein</topology>
    </subcellularLocation>
</comment>
<dbReference type="PANTHER" id="PTHR30081">
    <property type="entry name" value="PROTEIN-EXPORT MEMBRANE PROTEIN SEC"/>
    <property type="match status" value="1"/>
</dbReference>
<keyword evidence="6 9" id="KW-1133">Transmembrane helix</keyword>
<sequence length="635" mass="69728">MLKKPAELTVRGPDNQVELTGTDFVEGAAQVVYDEMRNPNIQVTVKNKEKLESLSTRLLGQTISINLDERVLTAPVIQAVLTNGICRITGQFTYEDAKNIVDTINMGALPLKLTEKFSQSVGASLGQQSLEQTLTAGAAGSILILLFMLALYRLPGIVASITLITYSWLLLLFMNLMQATLTLPGIAAFVLGIGMAVDANIINYERFREELRTGKTPLSAFKAGSKRSFKTIMDANVTTLIAGFVLFSLGSGAIKGFAITLIMSIILSIFTNIYFSQWLLRMLLRTGLVDDTRFYGVKPEHIIFQAEAAVMPATRRRVDFVSRRNTFFSISLIATLAGIASLLLFNLNYGVDFKAGTSLDVTLSRSVDASAANEIVRQAGFEPSVLSVGGNGQNRVSMRFDRVLDPSGKDSAQIVAAFAAAYGNDISKEENTVDPGIARELALQALYAVGLASLGILLYVCIRFEWRFALAAIIALLHDAFFVVSVFSVFKLEVNLPFVAAMLTIIGYSINDTVVIFDRIRENMRFARARTFEDLVEIVNRSVNQTLGRSINTVIAVLFASVALLFWGSESIRMFSLAMSIGLLVGMYSSICIASQVWLLMKNRSLHRRSKQEQKVADGLYPLPVLPIAYEDEED</sequence>
<protein>
    <recommendedName>
        <fullName evidence="9">Protein-export membrane protein SecF</fullName>
    </recommendedName>
</protein>
<dbReference type="SUPFAM" id="SSF82866">
    <property type="entry name" value="Multidrug efflux transporter AcrB transmembrane domain"/>
    <property type="match status" value="2"/>
</dbReference>
<proteinExistence type="inferred from homology"/>
<keyword evidence="13" id="KW-1185">Reference proteome</keyword>
<evidence type="ECO:0000256" key="6">
    <source>
        <dbReference type="ARBA" id="ARBA00022989"/>
    </source>
</evidence>
<evidence type="ECO:0000256" key="4">
    <source>
        <dbReference type="ARBA" id="ARBA00022692"/>
    </source>
</evidence>
<evidence type="ECO:0000259" key="10">
    <source>
        <dbReference type="Pfam" id="PF02355"/>
    </source>
</evidence>
<dbReference type="Proteomes" id="UP001161691">
    <property type="component" value="Unassembled WGS sequence"/>
</dbReference>
<evidence type="ECO:0000256" key="9">
    <source>
        <dbReference type="HAMAP-Rule" id="MF_01464"/>
    </source>
</evidence>
<feature type="domain" description="Protein export membrane protein SecD/SecF C-terminal" evidence="10">
    <location>
        <begin position="118"/>
        <end position="283"/>
    </location>
</feature>
<dbReference type="NCBIfam" id="TIGR00966">
    <property type="entry name" value="transloc_SecF"/>
    <property type="match status" value="1"/>
</dbReference>
<feature type="transmembrane region" description="Helical" evidence="9">
    <location>
        <begin position="496"/>
        <end position="517"/>
    </location>
</feature>
<comment type="caution">
    <text evidence="9">Lacks conserved residue(s) required for the propagation of feature annotation.</text>
</comment>
<evidence type="ECO:0000313" key="13">
    <source>
        <dbReference type="Proteomes" id="UP001161691"/>
    </source>
</evidence>
<feature type="transmembrane region" description="Helical" evidence="9">
    <location>
        <begin position="575"/>
        <end position="601"/>
    </location>
</feature>
<dbReference type="InterPro" id="IPR022813">
    <property type="entry name" value="SecD/SecF_arch_bac"/>
</dbReference>
<evidence type="ECO:0000256" key="5">
    <source>
        <dbReference type="ARBA" id="ARBA00022927"/>
    </source>
</evidence>
<dbReference type="EMBL" id="JAGRPV010000001">
    <property type="protein sequence ID" value="MDI4649666.1"/>
    <property type="molecule type" value="Genomic_DNA"/>
</dbReference>
<evidence type="ECO:0000256" key="2">
    <source>
        <dbReference type="ARBA" id="ARBA00022448"/>
    </source>
</evidence>
<dbReference type="Pfam" id="PF02355">
    <property type="entry name" value="SecD_SecF_C"/>
    <property type="match status" value="2"/>
</dbReference>
<feature type="transmembrane region" description="Helical" evidence="9">
    <location>
        <begin position="441"/>
        <end position="461"/>
    </location>
</feature>
<feature type="transmembrane region" description="Helical" evidence="9">
    <location>
        <begin position="325"/>
        <end position="345"/>
    </location>
</feature>
<keyword evidence="3 9" id="KW-1003">Cell membrane</keyword>